<dbReference type="EMBL" id="AXOM01000013">
    <property type="protein sequence ID" value="ESS59680.1"/>
    <property type="molecule type" value="Genomic_DNA"/>
</dbReference>
<dbReference type="InterPro" id="IPR029058">
    <property type="entry name" value="AB_hydrolase_fold"/>
</dbReference>
<keyword evidence="3" id="KW-1185">Reference proteome</keyword>
<dbReference type="Proteomes" id="UP000017834">
    <property type="component" value="Unassembled WGS sequence"/>
</dbReference>
<proteinExistence type="predicted"/>
<evidence type="ECO:0000313" key="2">
    <source>
        <dbReference type="EMBL" id="ESS59680.1"/>
    </source>
</evidence>
<dbReference type="SUPFAM" id="SSF53474">
    <property type="entry name" value="alpha/beta-Hydrolases"/>
    <property type="match status" value="1"/>
</dbReference>
<evidence type="ECO:0000313" key="3">
    <source>
        <dbReference type="Proteomes" id="UP000017834"/>
    </source>
</evidence>
<dbReference type="Gene3D" id="3.40.50.1820">
    <property type="entry name" value="alpha/beta hydrolase"/>
    <property type="match status" value="1"/>
</dbReference>
<dbReference type="InterPro" id="IPR009199">
    <property type="entry name" value="PhoPQ-act_pathogen-rel_PqaA"/>
</dbReference>
<sequence length="468" mass="51907">MKIATLFFMLSLATPLPSSLADTLSDYRQSLASHPVNYVRMDTRELPGVKVQRYVLHSQNWSPQDAVRPIRWEHQVDIYLPDAAKPTVALMVVNNDAGKATSFNEASLARIALATHTVVVSVSNVPNQPLHYQGNSTPLTEDDSVAYSWKRFLENGDAPLQIPMSASVSQAFRLVKRELSQQKITKFIVTGASKRGWAAWLAAISDPDVVAVVPFAVDLLNTRAALDHMYRSYGNNWPVAFYPYYRQQIDQQIDTDNFARLIRVLDPLAYLRSKAGERLKIKKYVINASGDDFYTPDNSRFYYPRLPGEKSLRVVANASHEAVLSVAEPSLIAFVNRFQARKSLPAITERRQGADKLVLHFSGQPEKVVVWRANNPLARDFRYACGVRYEAFTPPAMSGNTLSVTLMTPATGWQATFVEATFSDGFVATSQVYITPDGIYPDTAPSAQGGACRTLPGRGLTPVAQEAD</sequence>
<protein>
    <submittedName>
        <fullName evidence="2">PhoPQ-activated pathogenicity-related family protein</fullName>
    </submittedName>
</protein>
<accession>A0ABP2ZXG0</accession>
<gene>
    <name evidence="2" type="ORF">EDP2_1162</name>
</gene>
<comment type="caution">
    <text evidence="2">The sequence shown here is derived from an EMBL/GenBank/DDBJ whole genome shotgun (WGS) entry which is preliminary data.</text>
</comment>
<feature type="signal peptide" evidence="1">
    <location>
        <begin position="1"/>
        <end position="20"/>
    </location>
</feature>
<dbReference type="PANTHER" id="PTHR31497:SF0">
    <property type="entry name" value="AUTOCRINE PROLIFERATION REPRESSOR PROTEIN A"/>
    <property type="match status" value="1"/>
</dbReference>
<keyword evidence="1" id="KW-0732">Signal</keyword>
<name>A0ABP2ZXG0_ENTCL</name>
<feature type="chain" id="PRO_5046026398" evidence="1">
    <location>
        <begin position="21"/>
        <end position="468"/>
    </location>
</feature>
<reference evidence="2 3" key="1">
    <citation type="journal article" date="2014" name="Genome Announc.">
        <title>Draft Genome Sequence of Enterobacter cloacae Strain S611.</title>
        <authorList>
            <person name="Wang D."/>
            <person name="Han C.S."/>
            <person name="Dichosa A.E."/>
            <person name="Gleasner C.D."/>
            <person name="Johnson S.L."/>
            <person name="Daligault H.E."/>
            <person name="Davenport K.W."/>
            <person name="Li P.E."/>
            <person name="Pierson E.A."/>
            <person name="Pierson L.S.III."/>
        </authorList>
    </citation>
    <scope>NUCLEOTIDE SEQUENCE [LARGE SCALE GENOMIC DNA]</scope>
    <source>
        <strain evidence="2 3">S611</strain>
    </source>
</reference>
<dbReference type="Pfam" id="PF10142">
    <property type="entry name" value="PhoPQ_related"/>
    <property type="match status" value="1"/>
</dbReference>
<dbReference type="PANTHER" id="PTHR31497">
    <property type="entry name" value="AUTOCRINE PROLIFERATION REPRESSOR PROTEIN A"/>
    <property type="match status" value="1"/>
</dbReference>
<organism evidence="2 3">
    <name type="scientific">Enterobacter cloacae S611</name>
    <dbReference type="NCBI Taxonomy" id="1399146"/>
    <lineage>
        <taxon>Bacteria</taxon>
        <taxon>Pseudomonadati</taxon>
        <taxon>Pseudomonadota</taxon>
        <taxon>Gammaproteobacteria</taxon>
        <taxon>Enterobacterales</taxon>
        <taxon>Enterobacteriaceae</taxon>
        <taxon>Enterobacter</taxon>
        <taxon>Enterobacter cloacae complex</taxon>
    </lineage>
</organism>
<dbReference type="PIRSF" id="PIRSF014728">
    <property type="entry name" value="PqaA"/>
    <property type="match status" value="1"/>
</dbReference>
<evidence type="ECO:0000256" key="1">
    <source>
        <dbReference type="SAM" id="SignalP"/>
    </source>
</evidence>